<proteinExistence type="predicted"/>
<dbReference type="InterPro" id="IPR039335">
    <property type="entry name" value="SIB1/2"/>
</dbReference>
<sequence>MGNRRNNNYQHHLKGTNPGRGSEEGITVKYISNPVMVKANNASEFRAIVQELTGQNSDIRSPGNAGTVATSEAIQVHNHTTSKPVVENGVHEYLNTLPSLKLKEDFFWGDASESFSSIQFPPQ</sequence>
<dbReference type="PANTHER" id="PTHR33624">
    <property type="entry name" value="SIGMA FACTOR BINDING PROTEIN 1, CHLOROPLASTIC"/>
    <property type="match status" value="1"/>
</dbReference>
<feature type="region of interest" description="Disordered" evidence="1">
    <location>
        <begin position="1"/>
        <end position="23"/>
    </location>
</feature>
<keyword evidence="4" id="KW-1185">Reference proteome</keyword>
<evidence type="ECO:0000313" key="3">
    <source>
        <dbReference type="EMBL" id="CAK9170049.1"/>
    </source>
</evidence>
<feature type="compositionally biased region" description="Polar residues" evidence="1">
    <location>
        <begin position="1"/>
        <end position="10"/>
    </location>
</feature>
<comment type="caution">
    <text evidence="3">The sequence shown here is derived from an EMBL/GenBank/DDBJ whole genome shotgun (WGS) entry which is preliminary data.</text>
</comment>
<accession>A0ABC8TLG0</accession>
<name>A0ABC8TLG0_9AQUA</name>
<protein>
    <recommendedName>
        <fullName evidence="2">VQ domain-containing protein</fullName>
    </recommendedName>
</protein>
<gene>
    <name evidence="3" type="ORF">ILEXP_LOCUS39535</name>
</gene>
<evidence type="ECO:0000313" key="4">
    <source>
        <dbReference type="Proteomes" id="UP001642360"/>
    </source>
</evidence>
<dbReference type="Pfam" id="PF05678">
    <property type="entry name" value="VQ"/>
    <property type="match status" value="1"/>
</dbReference>
<reference evidence="3 4" key="1">
    <citation type="submission" date="2024-02" db="EMBL/GenBank/DDBJ databases">
        <authorList>
            <person name="Vignale AGUSTIN F."/>
            <person name="Sosa J E."/>
            <person name="Modenutti C."/>
        </authorList>
    </citation>
    <scope>NUCLEOTIDE SEQUENCE [LARGE SCALE GENOMIC DNA]</scope>
</reference>
<dbReference type="AlphaFoldDB" id="A0ABC8TLG0"/>
<dbReference type="Proteomes" id="UP001642360">
    <property type="component" value="Unassembled WGS sequence"/>
</dbReference>
<dbReference type="InterPro" id="IPR008889">
    <property type="entry name" value="VQ"/>
</dbReference>
<evidence type="ECO:0000259" key="2">
    <source>
        <dbReference type="Pfam" id="PF05678"/>
    </source>
</evidence>
<dbReference type="PANTHER" id="PTHR33624:SF17">
    <property type="entry name" value="OS07G0687400 PROTEIN"/>
    <property type="match status" value="1"/>
</dbReference>
<organism evidence="3 4">
    <name type="scientific">Ilex paraguariensis</name>
    <name type="common">yerba mate</name>
    <dbReference type="NCBI Taxonomy" id="185542"/>
    <lineage>
        <taxon>Eukaryota</taxon>
        <taxon>Viridiplantae</taxon>
        <taxon>Streptophyta</taxon>
        <taxon>Embryophyta</taxon>
        <taxon>Tracheophyta</taxon>
        <taxon>Spermatophyta</taxon>
        <taxon>Magnoliopsida</taxon>
        <taxon>eudicotyledons</taxon>
        <taxon>Gunneridae</taxon>
        <taxon>Pentapetalae</taxon>
        <taxon>asterids</taxon>
        <taxon>campanulids</taxon>
        <taxon>Aquifoliales</taxon>
        <taxon>Aquifoliaceae</taxon>
        <taxon>Ilex</taxon>
    </lineage>
</organism>
<feature type="domain" description="VQ" evidence="2">
    <location>
        <begin position="31"/>
        <end position="58"/>
    </location>
</feature>
<dbReference type="EMBL" id="CAUOFW020005423">
    <property type="protein sequence ID" value="CAK9170049.1"/>
    <property type="molecule type" value="Genomic_DNA"/>
</dbReference>
<evidence type="ECO:0000256" key="1">
    <source>
        <dbReference type="SAM" id="MobiDB-lite"/>
    </source>
</evidence>